<sequence length="277" mass="28307">MSQVLGSNSSSTGSSSSASNSALDPQIKALFMNNVDRATGVANNLQAQQFAPRTGDYNVGEGMIRATANPNSAGFGSINAAAGLTNQNANTSSVANIGQYLNPYTDYVAGNTMNELGRANQIALNGVSGDATAAGAYGGSRQGVAQAETNRNFFTTAGNTLGNIYNNAYTNAVGQSSADQNRFLNAANQLNTIGSNQQAQGYTAGQNNMNLGLSDQAYQQQIMDATRNLPLEQQAIVNQALGINPAGGSGNVSTGTSVSNQKSNSGSGLMGIGSFFG</sequence>
<reference evidence="2" key="1">
    <citation type="submission" date="2020-04" db="EMBL/GenBank/DDBJ databases">
        <authorList>
            <person name="Chiriac C."/>
            <person name="Salcher M."/>
            <person name="Ghai R."/>
            <person name="Kavagutti S V."/>
        </authorList>
    </citation>
    <scope>NUCLEOTIDE SEQUENCE</scope>
</reference>
<accession>A0A6J5KIG8</accession>
<organism evidence="2">
    <name type="scientific">uncultured Caudovirales phage</name>
    <dbReference type="NCBI Taxonomy" id="2100421"/>
    <lineage>
        <taxon>Viruses</taxon>
        <taxon>Duplodnaviria</taxon>
        <taxon>Heunggongvirae</taxon>
        <taxon>Uroviricota</taxon>
        <taxon>Caudoviricetes</taxon>
        <taxon>Peduoviridae</taxon>
        <taxon>Maltschvirus</taxon>
        <taxon>Maltschvirus maltsch</taxon>
    </lineage>
</organism>
<name>A0A6J5KIG8_9CAUD</name>
<dbReference type="EMBL" id="LR796146">
    <property type="protein sequence ID" value="CAB4121341.1"/>
    <property type="molecule type" value="Genomic_DNA"/>
</dbReference>
<evidence type="ECO:0000313" key="2">
    <source>
        <dbReference type="EMBL" id="CAB4121341.1"/>
    </source>
</evidence>
<gene>
    <name evidence="2" type="ORF">UFOVP12_10</name>
</gene>
<evidence type="ECO:0000256" key="1">
    <source>
        <dbReference type="SAM" id="MobiDB-lite"/>
    </source>
</evidence>
<protein>
    <submittedName>
        <fullName evidence="2">Uncharacterized protein</fullName>
    </submittedName>
</protein>
<proteinExistence type="predicted"/>
<feature type="region of interest" description="Disordered" evidence="1">
    <location>
        <begin position="1"/>
        <end position="20"/>
    </location>
</feature>